<gene>
    <name evidence="17" type="ORF">SteCoe_32595</name>
</gene>
<keyword evidence="11" id="KW-0539">Nucleus</keyword>
<accession>A0A1R2AYM0</accession>
<dbReference type="InterPro" id="IPR013083">
    <property type="entry name" value="Znf_RING/FYVE/PHD"/>
</dbReference>
<feature type="domain" description="SET" evidence="14">
    <location>
        <begin position="162"/>
        <end position="279"/>
    </location>
</feature>
<evidence type="ECO:0000313" key="18">
    <source>
        <dbReference type="Proteomes" id="UP000187209"/>
    </source>
</evidence>
<evidence type="ECO:0000259" key="16">
    <source>
        <dbReference type="PROSITE" id="PS51215"/>
    </source>
</evidence>
<evidence type="ECO:0000259" key="14">
    <source>
        <dbReference type="PROSITE" id="PS50280"/>
    </source>
</evidence>
<dbReference type="InterPro" id="IPR011011">
    <property type="entry name" value="Znf_FYVE_PHD"/>
</dbReference>
<keyword evidence="9" id="KW-0862">Zinc</keyword>
<protein>
    <recommendedName>
        <fullName evidence="19">Histone-lysine N-methyltransferase</fullName>
    </recommendedName>
</protein>
<feature type="domain" description="AWS" evidence="16">
    <location>
        <begin position="101"/>
        <end position="160"/>
    </location>
</feature>
<organism evidence="17 18">
    <name type="scientific">Stentor coeruleus</name>
    <dbReference type="NCBI Taxonomy" id="5963"/>
    <lineage>
        <taxon>Eukaryota</taxon>
        <taxon>Sar</taxon>
        <taxon>Alveolata</taxon>
        <taxon>Ciliophora</taxon>
        <taxon>Postciliodesmatophora</taxon>
        <taxon>Heterotrichea</taxon>
        <taxon>Heterotrichida</taxon>
        <taxon>Stentoridae</taxon>
        <taxon>Stentor</taxon>
    </lineage>
</organism>
<dbReference type="GO" id="GO:0032259">
    <property type="term" value="P:methylation"/>
    <property type="evidence" value="ECO:0007669"/>
    <property type="project" value="UniProtKB-KW"/>
</dbReference>
<dbReference type="PROSITE" id="PS50868">
    <property type="entry name" value="POST_SET"/>
    <property type="match status" value="1"/>
</dbReference>
<evidence type="ECO:0000313" key="17">
    <source>
        <dbReference type="EMBL" id="OMJ69619.1"/>
    </source>
</evidence>
<evidence type="ECO:0000256" key="12">
    <source>
        <dbReference type="PROSITE-ProRule" id="PRU00146"/>
    </source>
</evidence>
<dbReference type="InterPro" id="IPR001965">
    <property type="entry name" value="Znf_PHD"/>
</dbReference>
<dbReference type="PROSITE" id="PS51215">
    <property type="entry name" value="AWS"/>
    <property type="match status" value="1"/>
</dbReference>
<feature type="domain" description="PHD-type" evidence="13">
    <location>
        <begin position="320"/>
        <end position="372"/>
    </location>
</feature>
<keyword evidence="10" id="KW-0156">Chromatin regulator</keyword>
<keyword evidence="6" id="KW-0949">S-adenosyl-L-methionine</keyword>
<dbReference type="Pfam" id="PF00628">
    <property type="entry name" value="PHD"/>
    <property type="match status" value="1"/>
</dbReference>
<keyword evidence="5" id="KW-0808">Transferase</keyword>
<dbReference type="InterPro" id="IPR019787">
    <property type="entry name" value="Znf_PHD-finger"/>
</dbReference>
<dbReference type="CDD" id="cd15543">
    <property type="entry name" value="PHD_RSF1"/>
    <property type="match status" value="1"/>
</dbReference>
<dbReference type="SMART" id="SM00570">
    <property type="entry name" value="AWS"/>
    <property type="match status" value="1"/>
</dbReference>
<name>A0A1R2AYM0_9CILI</name>
<evidence type="ECO:0000256" key="5">
    <source>
        <dbReference type="ARBA" id="ARBA00022679"/>
    </source>
</evidence>
<dbReference type="InterPro" id="IPR001214">
    <property type="entry name" value="SET_dom"/>
</dbReference>
<dbReference type="PROSITE" id="PS50280">
    <property type="entry name" value="SET"/>
    <property type="match status" value="1"/>
</dbReference>
<dbReference type="Pfam" id="PF17907">
    <property type="entry name" value="AWS"/>
    <property type="match status" value="1"/>
</dbReference>
<dbReference type="PROSITE" id="PS50016">
    <property type="entry name" value="ZF_PHD_2"/>
    <property type="match status" value="1"/>
</dbReference>
<keyword evidence="8 12" id="KW-0863">Zinc-finger</keyword>
<dbReference type="AlphaFoldDB" id="A0A1R2AYM0"/>
<dbReference type="Gene3D" id="3.30.40.10">
    <property type="entry name" value="Zinc/RING finger domain, C3HC4 (zinc finger)"/>
    <property type="match status" value="1"/>
</dbReference>
<dbReference type="PANTHER" id="PTHR22884">
    <property type="entry name" value="SET DOMAIN PROTEINS"/>
    <property type="match status" value="1"/>
</dbReference>
<evidence type="ECO:0000256" key="2">
    <source>
        <dbReference type="ARBA" id="ARBA00004286"/>
    </source>
</evidence>
<feature type="domain" description="Post-SET" evidence="15">
    <location>
        <begin position="286"/>
        <end position="302"/>
    </location>
</feature>
<dbReference type="SMART" id="SM00249">
    <property type="entry name" value="PHD"/>
    <property type="match status" value="1"/>
</dbReference>
<dbReference type="SUPFAM" id="SSF57903">
    <property type="entry name" value="FYVE/PHD zinc finger"/>
    <property type="match status" value="1"/>
</dbReference>
<dbReference type="SUPFAM" id="SSF82199">
    <property type="entry name" value="SET domain"/>
    <property type="match status" value="1"/>
</dbReference>
<evidence type="ECO:0000259" key="13">
    <source>
        <dbReference type="PROSITE" id="PS50016"/>
    </source>
</evidence>
<dbReference type="GO" id="GO:0008270">
    <property type="term" value="F:zinc ion binding"/>
    <property type="evidence" value="ECO:0007669"/>
    <property type="project" value="UniProtKB-KW"/>
</dbReference>
<proteinExistence type="predicted"/>
<keyword evidence="4" id="KW-0489">Methyltransferase</keyword>
<evidence type="ECO:0000256" key="7">
    <source>
        <dbReference type="ARBA" id="ARBA00022723"/>
    </source>
</evidence>
<evidence type="ECO:0000256" key="1">
    <source>
        <dbReference type="ARBA" id="ARBA00004123"/>
    </source>
</evidence>
<dbReference type="EMBL" id="MPUH01001176">
    <property type="protein sequence ID" value="OMJ69619.1"/>
    <property type="molecule type" value="Genomic_DNA"/>
</dbReference>
<dbReference type="OrthoDB" id="308383at2759"/>
<keyword evidence="7" id="KW-0479">Metal-binding</keyword>
<keyword evidence="18" id="KW-1185">Reference proteome</keyword>
<dbReference type="Gene3D" id="2.170.270.10">
    <property type="entry name" value="SET domain"/>
    <property type="match status" value="1"/>
</dbReference>
<evidence type="ECO:0000256" key="3">
    <source>
        <dbReference type="ARBA" id="ARBA00022454"/>
    </source>
</evidence>
<evidence type="ECO:0000256" key="9">
    <source>
        <dbReference type="ARBA" id="ARBA00022833"/>
    </source>
</evidence>
<dbReference type="InterPro" id="IPR003616">
    <property type="entry name" value="Post-SET_dom"/>
</dbReference>
<evidence type="ECO:0000256" key="8">
    <source>
        <dbReference type="ARBA" id="ARBA00022771"/>
    </source>
</evidence>
<reference evidence="17 18" key="1">
    <citation type="submission" date="2016-11" db="EMBL/GenBank/DDBJ databases">
        <title>The macronuclear genome of Stentor coeruleus: a giant cell with tiny introns.</title>
        <authorList>
            <person name="Slabodnick M."/>
            <person name="Ruby J.G."/>
            <person name="Reiff S.B."/>
            <person name="Swart E.C."/>
            <person name="Gosai S."/>
            <person name="Prabakaran S."/>
            <person name="Witkowska E."/>
            <person name="Larue G.E."/>
            <person name="Fisher S."/>
            <person name="Freeman R.M."/>
            <person name="Gunawardena J."/>
            <person name="Chu W."/>
            <person name="Stover N.A."/>
            <person name="Gregory B.D."/>
            <person name="Nowacki M."/>
            <person name="Derisi J."/>
            <person name="Roy S.W."/>
            <person name="Marshall W.F."/>
            <person name="Sood P."/>
        </authorList>
    </citation>
    <scope>NUCLEOTIDE SEQUENCE [LARGE SCALE GENOMIC DNA]</scope>
    <source>
        <strain evidence="17">WM001</strain>
    </source>
</reference>
<dbReference type="Proteomes" id="UP000187209">
    <property type="component" value="Unassembled WGS sequence"/>
</dbReference>
<evidence type="ECO:0000256" key="4">
    <source>
        <dbReference type="ARBA" id="ARBA00022603"/>
    </source>
</evidence>
<evidence type="ECO:0000256" key="6">
    <source>
        <dbReference type="ARBA" id="ARBA00022691"/>
    </source>
</evidence>
<keyword evidence="3" id="KW-0158">Chromosome</keyword>
<evidence type="ECO:0000256" key="10">
    <source>
        <dbReference type="ARBA" id="ARBA00022853"/>
    </source>
</evidence>
<dbReference type="GO" id="GO:0042054">
    <property type="term" value="F:histone methyltransferase activity"/>
    <property type="evidence" value="ECO:0007669"/>
    <property type="project" value="InterPro"/>
</dbReference>
<dbReference type="InterPro" id="IPR050777">
    <property type="entry name" value="SET2_Histone-Lys_MeTrsfase"/>
</dbReference>
<sequence>MKESDKYQAFSIAGVAISPRLQLKYIIEKSLQDCSITRETATDEQIQELSEYIRYEKIRTNYPIGMKLEKREMLKEEASKVYKPIKKTIFLERKRSKLAANETMVCSCKPPVKIFSGELKDYYTIGCGKKCLNRVVSTECCLDSCPSGERCTNRRFQEQQHAQIYPIKTTGRGWGLAAGQFIKKGHFIIQYLGEVYSIDSERGRARLEKYKSNPCTYLMSTSHNEVIDPAYKGNMARFINHSCDPNCETQKWNVLGEVCIGIFAKKDIHEDDELTFDYRLDTHKTTLTRCLCGSKNCRQYLGLIPNNYSSADDWIKKLDSMKCTACKKSSGNDDDTLILCDVCNKGWHTYCLKIPLKTVPKGTWICHKCAKKSIKKPETIPEKHESEEIKINLERKHLEILREHLDDILEMDVKLFWDIMTKEGYHEVTIRGSNAREVEKCIQNISKNAVQVSSIEDDITEIDMKFEKIYLKNVLTYYNTFKLGIHITYDTNQDLEEIYPIDTVTNIILTGRRKAVYDIAEKLFLFIDKLMIFTLLISQTESKIIEINLAQFKSLISPAEVKLSKEKSVNESPHPFYFYSREERKVIFVGLEKDVNQAYTISTTWLNKEFSGENDTCYHFILPARASSIVKKVKLDIVDTLKQLHPIINPVIKYFDPILPRKYLTVLLIGSWKQILTGKAKLLAEIHRFTDYEDMDQFIYFVHAQMYRHIFKNSAKFIHAIEKWLVPNFTLNEYKKVYILKFWDVYSAEVIMPSKKGEAIDDFRDKVMSFLYQDTDTMLNLIRLCESESHVKYLLQAEFKINAEETLRKSCLFFGNFSKEFEGKGKLEYYNFYLDGVKNQILDGSDEEEMVEDDNCRMINRVIEDVRQVDNNKVFTVFPVSYGTDIDMKSWSPAPDSKLMQYLDNLEYRKFILGSEDHVNQVHIPSQPLYDVKENANFMIGCADNPNNILYVMCAKK</sequence>
<dbReference type="InterPro" id="IPR006560">
    <property type="entry name" value="AWS_dom"/>
</dbReference>
<comment type="caution">
    <text evidence="17">The sequence shown here is derived from an EMBL/GenBank/DDBJ whole genome shotgun (WGS) entry which is preliminary data.</text>
</comment>
<dbReference type="Pfam" id="PF00856">
    <property type="entry name" value="SET"/>
    <property type="match status" value="1"/>
</dbReference>
<dbReference type="SMART" id="SM00317">
    <property type="entry name" value="SET"/>
    <property type="match status" value="1"/>
</dbReference>
<evidence type="ECO:0000256" key="11">
    <source>
        <dbReference type="ARBA" id="ARBA00023242"/>
    </source>
</evidence>
<evidence type="ECO:0000259" key="15">
    <source>
        <dbReference type="PROSITE" id="PS50868"/>
    </source>
</evidence>
<dbReference type="GO" id="GO:0005694">
    <property type="term" value="C:chromosome"/>
    <property type="evidence" value="ECO:0007669"/>
    <property type="project" value="UniProtKB-SubCell"/>
</dbReference>
<evidence type="ECO:0008006" key="19">
    <source>
        <dbReference type="Google" id="ProtNLM"/>
    </source>
</evidence>
<dbReference type="InterPro" id="IPR046341">
    <property type="entry name" value="SET_dom_sf"/>
</dbReference>
<dbReference type="GO" id="GO:0005634">
    <property type="term" value="C:nucleus"/>
    <property type="evidence" value="ECO:0007669"/>
    <property type="project" value="UniProtKB-SubCell"/>
</dbReference>
<comment type="subcellular location">
    <subcellularLocation>
        <location evidence="2">Chromosome</location>
    </subcellularLocation>
    <subcellularLocation>
        <location evidence="1">Nucleus</location>
    </subcellularLocation>
</comment>